<protein>
    <recommendedName>
        <fullName evidence="6 9">UDP-glucose 4-epimerase</fullName>
        <ecNumber evidence="5 9">5.1.3.2</ecNumber>
    </recommendedName>
</protein>
<evidence type="ECO:0000256" key="1">
    <source>
        <dbReference type="ARBA" id="ARBA00000083"/>
    </source>
</evidence>
<evidence type="ECO:0000256" key="5">
    <source>
        <dbReference type="ARBA" id="ARBA00013189"/>
    </source>
</evidence>
<dbReference type="InterPro" id="IPR036291">
    <property type="entry name" value="NAD(P)-bd_dom_sf"/>
</dbReference>
<dbReference type="GO" id="GO:0003978">
    <property type="term" value="F:UDP-glucose 4-epimerase activity"/>
    <property type="evidence" value="ECO:0007669"/>
    <property type="project" value="UniProtKB-UniRule"/>
</dbReference>
<dbReference type="GO" id="GO:0006012">
    <property type="term" value="P:galactose metabolic process"/>
    <property type="evidence" value="ECO:0007669"/>
    <property type="project" value="UniProtKB-UniPathway"/>
</dbReference>
<evidence type="ECO:0000256" key="9">
    <source>
        <dbReference type="RuleBase" id="RU366046"/>
    </source>
</evidence>
<comment type="subunit">
    <text evidence="9">Homodimer.</text>
</comment>
<comment type="caution">
    <text evidence="11">The sequence shown here is derived from an EMBL/GenBank/DDBJ whole genome shotgun (WGS) entry which is preliminary data.</text>
</comment>
<keyword evidence="7 9" id="KW-0520">NAD</keyword>
<evidence type="ECO:0000256" key="4">
    <source>
        <dbReference type="ARBA" id="ARBA00007637"/>
    </source>
</evidence>
<evidence type="ECO:0000256" key="3">
    <source>
        <dbReference type="ARBA" id="ARBA00004947"/>
    </source>
</evidence>
<sequence>MALEKLLSTSITFWLIFKGKVMFGRILVTGGAGFIGSHVVTALIQEGYKVGIIDDLRNSKLDAVHRLMEITESEIDFFKVDILVTKDVLKVFEDFQPVSVIHLAADKSPSESIREPVKYYRNNMMGLCNVLDSMKLVECDKIVFSSSATVYGAPPSLPITEEMLTAPTNAYGRSKLFGEALIQDWCDCSPARGAVSLRYFNPAGAHQSGLIGENPEQAENIFPKIFKSINNAVPLKIYGDDYDTRDGTGERDFIHVMDLADVHTSVVTGLLKREGYEFFNVGTGVGTTVLELVSMMSKVSGVDIPTEIVSRRPGDVGSAFADATRIEKIYGWSAKYNLESMCRDSWNWINSQ</sequence>
<comment type="cofactor">
    <cofactor evidence="2 9">
        <name>NAD(+)</name>
        <dbReference type="ChEBI" id="CHEBI:57540"/>
    </cofactor>
</comment>
<dbReference type="UniPathway" id="UPA00214"/>
<dbReference type="Pfam" id="PF16363">
    <property type="entry name" value="GDP_Man_Dehyd"/>
    <property type="match status" value="1"/>
</dbReference>
<dbReference type="Gene3D" id="3.40.50.720">
    <property type="entry name" value="NAD(P)-binding Rossmann-like Domain"/>
    <property type="match status" value="1"/>
</dbReference>
<organism evidence="11 12">
    <name type="scientific">SAR86 cluster bacterium</name>
    <dbReference type="NCBI Taxonomy" id="2030880"/>
    <lineage>
        <taxon>Bacteria</taxon>
        <taxon>Pseudomonadati</taxon>
        <taxon>Pseudomonadota</taxon>
        <taxon>Gammaproteobacteria</taxon>
        <taxon>SAR86 cluster</taxon>
    </lineage>
</organism>
<dbReference type="EMBL" id="NVWI01000009">
    <property type="protein sequence ID" value="PCJ40427.1"/>
    <property type="molecule type" value="Genomic_DNA"/>
</dbReference>
<dbReference type="AlphaFoldDB" id="A0A2A5C9C0"/>
<dbReference type="CDD" id="cd05247">
    <property type="entry name" value="UDP_G4E_1_SDR_e"/>
    <property type="match status" value="1"/>
</dbReference>
<evidence type="ECO:0000256" key="8">
    <source>
        <dbReference type="ARBA" id="ARBA00023235"/>
    </source>
</evidence>
<dbReference type="EC" id="5.1.3.2" evidence="5 9"/>
<comment type="similarity">
    <text evidence="4 9">Belongs to the NAD(P)-dependent epimerase/dehydratase family.</text>
</comment>
<proteinExistence type="inferred from homology"/>
<keyword evidence="9" id="KW-0119">Carbohydrate metabolism</keyword>
<evidence type="ECO:0000256" key="7">
    <source>
        <dbReference type="ARBA" id="ARBA00023027"/>
    </source>
</evidence>
<dbReference type="Gene3D" id="3.90.25.10">
    <property type="entry name" value="UDP-galactose 4-epimerase, domain 1"/>
    <property type="match status" value="1"/>
</dbReference>
<comment type="catalytic activity">
    <reaction evidence="1 9">
        <text>UDP-alpha-D-glucose = UDP-alpha-D-galactose</text>
        <dbReference type="Rhea" id="RHEA:22168"/>
        <dbReference type="ChEBI" id="CHEBI:58885"/>
        <dbReference type="ChEBI" id="CHEBI:66914"/>
        <dbReference type="EC" id="5.1.3.2"/>
    </reaction>
</comment>
<feature type="domain" description="NAD(P)-binding" evidence="10">
    <location>
        <begin position="27"/>
        <end position="344"/>
    </location>
</feature>
<evidence type="ECO:0000259" key="10">
    <source>
        <dbReference type="Pfam" id="PF16363"/>
    </source>
</evidence>
<dbReference type="NCBIfam" id="TIGR01179">
    <property type="entry name" value="galE"/>
    <property type="match status" value="1"/>
</dbReference>
<dbReference type="GO" id="GO:0005829">
    <property type="term" value="C:cytosol"/>
    <property type="evidence" value="ECO:0007669"/>
    <property type="project" value="TreeGrafter"/>
</dbReference>
<dbReference type="InterPro" id="IPR016040">
    <property type="entry name" value="NAD(P)-bd_dom"/>
</dbReference>
<keyword evidence="8 9" id="KW-0413">Isomerase</keyword>
<dbReference type="PANTHER" id="PTHR43725:SF47">
    <property type="entry name" value="UDP-GLUCOSE 4-EPIMERASE"/>
    <property type="match status" value="1"/>
</dbReference>
<dbReference type="SUPFAM" id="SSF51735">
    <property type="entry name" value="NAD(P)-binding Rossmann-fold domains"/>
    <property type="match status" value="1"/>
</dbReference>
<evidence type="ECO:0000313" key="12">
    <source>
        <dbReference type="Proteomes" id="UP000228987"/>
    </source>
</evidence>
<dbReference type="PANTHER" id="PTHR43725">
    <property type="entry name" value="UDP-GLUCOSE 4-EPIMERASE"/>
    <property type="match status" value="1"/>
</dbReference>
<accession>A0A2A5C9C0</accession>
<evidence type="ECO:0000313" key="11">
    <source>
        <dbReference type="EMBL" id="PCJ40427.1"/>
    </source>
</evidence>
<gene>
    <name evidence="11" type="primary">galE</name>
    <name evidence="11" type="ORF">COA71_11270</name>
</gene>
<name>A0A2A5C9C0_9GAMM</name>
<dbReference type="InterPro" id="IPR005886">
    <property type="entry name" value="UDP_G4E"/>
</dbReference>
<evidence type="ECO:0000256" key="2">
    <source>
        <dbReference type="ARBA" id="ARBA00001911"/>
    </source>
</evidence>
<comment type="pathway">
    <text evidence="3 9">Carbohydrate metabolism; galactose metabolism.</text>
</comment>
<reference evidence="12" key="1">
    <citation type="submission" date="2017-08" db="EMBL/GenBank/DDBJ databases">
        <title>A dynamic microbial community with high functional redundancy inhabits the cold, oxic subseafloor aquifer.</title>
        <authorList>
            <person name="Tully B.J."/>
            <person name="Wheat C.G."/>
            <person name="Glazer B.T."/>
            <person name="Huber J.A."/>
        </authorList>
    </citation>
    <scope>NUCLEOTIDE SEQUENCE [LARGE SCALE GENOMIC DNA]</scope>
</reference>
<evidence type="ECO:0000256" key="6">
    <source>
        <dbReference type="ARBA" id="ARBA00018569"/>
    </source>
</evidence>
<dbReference type="Proteomes" id="UP000228987">
    <property type="component" value="Unassembled WGS sequence"/>
</dbReference>